<reference evidence="4 5" key="1">
    <citation type="journal article" date="2018" name="Sci. Rep.">
        <title>Genome sequence of the cauliflower mushroom Sparassis crispa (Hanabiratake) and its association with beneficial usage.</title>
        <authorList>
            <person name="Kiyama R."/>
            <person name="Furutani Y."/>
            <person name="Kawaguchi K."/>
            <person name="Nakanishi T."/>
        </authorList>
    </citation>
    <scope>NUCLEOTIDE SEQUENCE [LARGE SCALE GENOMIC DNA]</scope>
</reference>
<accession>A0A401GR01</accession>
<protein>
    <recommendedName>
        <fullName evidence="3">DUF6534 domain-containing protein</fullName>
    </recommendedName>
</protein>
<proteinExistence type="predicted"/>
<dbReference type="GeneID" id="38781507"/>
<feature type="transmembrane region" description="Helical" evidence="2">
    <location>
        <begin position="213"/>
        <end position="242"/>
    </location>
</feature>
<sequence>MVIATNSTITALIVPASGMATIIEELLEGLLVEVFVAIFLYGIATAQVYFYWMNFANDSVWIRSTVLLVWVLETVHTCMCVKMITQYTIVDFGDVPAVAHIIWSAGVTVMLAVLIAAMVQTFFIHRIWILSRRSKLITAIPAVLLFVRVAFGLATASLLYRLPTWSEFRSNVGPLFTLTCGISLAAFVDLIIAVGSIYYLWHSRTGFERTDHIIRSLITYLVSTGALTVAVSFSIVLTFVFLKNSLLFAGLVEVQSKLYANSFMATLNARKLRSRGEHSAQEYNSNSIELGPSRRQGTQTDHKTMKPIEIFQHTTNISDNTGGVVDERNSVAQLKVVRSSIELGETYQKPQSLV</sequence>
<feature type="transmembrane region" description="Helical" evidence="2">
    <location>
        <begin position="136"/>
        <end position="160"/>
    </location>
</feature>
<feature type="region of interest" description="Disordered" evidence="1">
    <location>
        <begin position="276"/>
        <end position="301"/>
    </location>
</feature>
<dbReference type="AlphaFoldDB" id="A0A401GR01"/>
<evidence type="ECO:0000313" key="4">
    <source>
        <dbReference type="EMBL" id="GBE84590.1"/>
    </source>
</evidence>
<name>A0A401GR01_9APHY</name>
<keyword evidence="5" id="KW-1185">Reference proteome</keyword>
<keyword evidence="2" id="KW-1133">Transmembrane helix</keyword>
<feature type="transmembrane region" description="Helical" evidence="2">
    <location>
        <begin position="101"/>
        <end position="124"/>
    </location>
</feature>
<evidence type="ECO:0000256" key="2">
    <source>
        <dbReference type="SAM" id="Phobius"/>
    </source>
</evidence>
<dbReference type="STRING" id="139825.A0A401GR01"/>
<dbReference type="Proteomes" id="UP000287166">
    <property type="component" value="Unassembled WGS sequence"/>
</dbReference>
<feature type="transmembrane region" description="Helical" evidence="2">
    <location>
        <begin position="172"/>
        <end position="201"/>
    </location>
</feature>
<evidence type="ECO:0000313" key="5">
    <source>
        <dbReference type="Proteomes" id="UP000287166"/>
    </source>
</evidence>
<evidence type="ECO:0000256" key="1">
    <source>
        <dbReference type="SAM" id="MobiDB-lite"/>
    </source>
</evidence>
<evidence type="ECO:0000259" key="3">
    <source>
        <dbReference type="Pfam" id="PF20152"/>
    </source>
</evidence>
<dbReference type="PANTHER" id="PTHR40465">
    <property type="entry name" value="CHROMOSOME 1, WHOLE GENOME SHOTGUN SEQUENCE"/>
    <property type="match status" value="1"/>
</dbReference>
<keyword evidence="2" id="KW-0812">Transmembrane</keyword>
<comment type="caution">
    <text evidence="4">The sequence shown here is derived from an EMBL/GenBank/DDBJ whole genome shotgun (WGS) entry which is preliminary data.</text>
</comment>
<organism evidence="4 5">
    <name type="scientific">Sparassis crispa</name>
    <dbReference type="NCBI Taxonomy" id="139825"/>
    <lineage>
        <taxon>Eukaryota</taxon>
        <taxon>Fungi</taxon>
        <taxon>Dikarya</taxon>
        <taxon>Basidiomycota</taxon>
        <taxon>Agaricomycotina</taxon>
        <taxon>Agaricomycetes</taxon>
        <taxon>Polyporales</taxon>
        <taxon>Sparassidaceae</taxon>
        <taxon>Sparassis</taxon>
    </lineage>
</organism>
<dbReference type="OrthoDB" id="3270417at2759"/>
<feature type="transmembrane region" description="Helical" evidence="2">
    <location>
        <begin position="30"/>
        <end position="52"/>
    </location>
</feature>
<gene>
    <name evidence="4" type="ORF">SCP_0605690</name>
</gene>
<dbReference type="InterPro" id="IPR045339">
    <property type="entry name" value="DUF6534"/>
</dbReference>
<dbReference type="RefSeq" id="XP_027615503.1">
    <property type="nucleotide sequence ID" value="XM_027759702.1"/>
</dbReference>
<dbReference type="EMBL" id="BFAD01000006">
    <property type="protein sequence ID" value="GBE84590.1"/>
    <property type="molecule type" value="Genomic_DNA"/>
</dbReference>
<dbReference type="InParanoid" id="A0A401GR01"/>
<feature type="domain" description="DUF6534" evidence="3">
    <location>
        <begin position="185"/>
        <end position="271"/>
    </location>
</feature>
<dbReference type="PANTHER" id="PTHR40465:SF1">
    <property type="entry name" value="DUF6534 DOMAIN-CONTAINING PROTEIN"/>
    <property type="match status" value="1"/>
</dbReference>
<keyword evidence="2" id="KW-0472">Membrane</keyword>
<dbReference type="Pfam" id="PF20152">
    <property type="entry name" value="DUF6534"/>
    <property type="match status" value="1"/>
</dbReference>